<dbReference type="NCBIfam" id="TIGR04456">
    <property type="entry name" value="LruC_dom"/>
    <property type="match status" value="1"/>
</dbReference>
<protein>
    <recommendedName>
        <fullName evidence="2">DUF4842 domain-containing protein</fullName>
    </recommendedName>
</protein>
<evidence type="ECO:0000313" key="4">
    <source>
        <dbReference type="Proteomes" id="UP001354989"/>
    </source>
</evidence>
<dbReference type="Pfam" id="PF16130">
    <property type="entry name" value="DUF4842"/>
    <property type="match status" value="1"/>
</dbReference>
<dbReference type="SUPFAM" id="SSF75011">
    <property type="entry name" value="3-carboxy-cis,cis-mucoante lactonizing enzyme"/>
    <property type="match status" value="1"/>
</dbReference>
<dbReference type="PROSITE" id="PS51257">
    <property type="entry name" value="PROKAR_LIPOPROTEIN"/>
    <property type="match status" value="1"/>
</dbReference>
<accession>A0ABM7VI87</accession>
<geneLocation type="plasmid" evidence="3 4">
    <name>pPP1</name>
</geneLocation>
<evidence type="ECO:0000259" key="2">
    <source>
        <dbReference type="Pfam" id="PF16130"/>
    </source>
</evidence>
<dbReference type="RefSeq" id="WP_338398339.1">
    <property type="nucleotide sequence ID" value="NZ_AP025293.1"/>
</dbReference>
<keyword evidence="3" id="KW-0614">Plasmid</keyword>
<feature type="chain" id="PRO_5046057776" description="DUF4842 domain-containing protein" evidence="1">
    <location>
        <begin position="22"/>
        <end position="655"/>
    </location>
</feature>
<keyword evidence="1" id="KW-0732">Signal</keyword>
<dbReference type="InterPro" id="IPR031025">
    <property type="entry name" value="LruC_dom"/>
</dbReference>
<sequence>MFNKLTLLSIFLFGYLFTACNQEPGNPVAPNVDTSFESINVPEGFDFKTSHSVGVVLSDEDATDQAFYEMSYYDGNQQEYVIGRVFMPIGKTEYTYKLNLPTYVKELKVTKVRGSQQIQEMVDVSPNTVVTFSGEKNRILSCKSVLYGVNSSQNFFTIDQSSDEFTSTMVEEVMEHGGSIACAVDKNNKRVYVSFGRALKYYDLNTESWVDVAENNPFNGGYPRMEYNNATDELWIAKNEEMYILDPADGSQKDKYKISGLESPVGGGDIAISLSGDVYMCCFSGLYKVSNIDTGSKVVSVTRISAEALPFSPTSLAIDQDDRLFMGTNEANSRLIEMDKETGSYQVQATYPHKINDLSAFPCTIDECDQTDTDGDGCIDCIDEDPLDPSTCGTISSPSKFGYGTIAYEDLWPSTGDYDFNDLVVNYRFKISVNGDNMATKMTIFLKQKARSANYDNGFGIQMPIGLRQGNIDRIRGNINTGLVTNNFNGSEAGHGSRVVIIAYDKSTEMSSFGLCLEEHDIKPITITIDFKEPIDVYALGLDNFPYNPFLIQKGNRGHEIHLFNQEPTALNDDSLLGASVDESDAAEGIYYQTRRKHPWALNIIHDFRVVNEGVAITAAYNNFKAWAESGGTTNTDWYKDNEGYRNTSVICTDR</sequence>
<name>A0ABM7VI87_9BACT</name>
<dbReference type="InterPro" id="IPR032295">
    <property type="entry name" value="DUF4842"/>
</dbReference>
<dbReference type="Gene3D" id="2.130.10.10">
    <property type="entry name" value="YVTN repeat-like/Quinoprotein amine dehydrogenase"/>
    <property type="match status" value="1"/>
</dbReference>
<evidence type="ECO:0000313" key="3">
    <source>
        <dbReference type="EMBL" id="BDD00475.1"/>
    </source>
</evidence>
<reference evidence="3 4" key="1">
    <citation type="submission" date="2021-12" db="EMBL/GenBank/DDBJ databases">
        <title>Genome sequencing of bacteria with rrn-lacking chromosome and rrn-plasmid.</title>
        <authorList>
            <person name="Anda M."/>
            <person name="Iwasaki W."/>
        </authorList>
    </citation>
    <scope>NUCLEOTIDE SEQUENCE [LARGE SCALE GENOMIC DNA]</scope>
    <source>
        <strain evidence="3 4">NBRC 101262</strain>
        <plasmid evidence="3 4">pPP1</plasmid>
    </source>
</reference>
<dbReference type="Proteomes" id="UP001354989">
    <property type="component" value="Plasmid pPP1"/>
</dbReference>
<feature type="domain" description="DUF4842" evidence="2">
    <location>
        <begin position="440"/>
        <end position="639"/>
    </location>
</feature>
<gene>
    <name evidence="3" type="ORF">PEPS_27550</name>
</gene>
<keyword evidence="4" id="KW-1185">Reference proteome</keyword>
<organism evidence="3 4">
    <name type="scientific">Persicobacter psychrovividus</name>
    <dbReference type="NCBI Taxonomy" id="387638"/>
    <lineage>
        <taxon>Bacteria</taxon>
        <taxon>Pseudomonadati</taxon>
        <taxon>Bacteroidota</taxon>
        <taxon>Cytophagia</taxon>
        <taxon>Cytophagales</taxon>
        <taxon>Persicobacteraceae</taxon>
        <taxon>Persicobacter</taxon>
    </lineage>
</organism>
<dbReference type="EMBL" id="AP025293">
    <property type="protein sequence ID" value="BDD00475.1"/>
    <property type="molecule type" value="Genomic_DNA"/>
</dbReference>
<dbReference type="InterPro" id="IPR015943">
    <property type="entry name" value="WD40/YVTN_repeat-like_dom_sf"/>
</dbReference>
<proteinExistence type="predicted"/>
<evidence type="ECO:0000256" key="1">
    <source>
        <dbReference type="SAM" id="SignalP"/>
    </source>
</evidence>
<feature type="signal peptide" evidence="1">
    <location>
        <begin position="1"/>
        <end position="21"/>
    </location>
</feature>